<gene>
    <name evidence="4" type="ORF">ACH5RR_012148</name>
</gene>
<dbReference type="InterPro" id="IPR047109">
    <property type="entry name" value="CAD-like"/>
</dbReference>
<dbReference type="GO" id="GO:0016491">
    <property type="term" value="F:oxidoreductase activity"/>
    <property type="evidence" value="ECO:0007669"/>
    <property type="project" value="UniProtKB-KW"/>
</dbReference>
<dbReference type="FunFam" id="3.90.180.10:FF:000100">
    <property type="entry name" value="Putative cinnamyl alcohol dehydrogenase 6"/>
    <property type="match status" value="1"/>
</dbReference>
<dbReference type="InterPro" id="IPR036291">
    <property type="entry name" value="NAD(P)-bd_dom_sf"/>
</dbReference>
<evidence type="ECO:0000313" key="4">
    <source>
        <dbReference type="EMBL" id="KAL3527492.1"/>
    </source>
</evidence>
<reference evidence="4 5" key="1">
    <citation type="submission" date="2024-11" db="EMBL/GenBank/DDBJ databases">
        <title>A near-complete genome assembly of Cinchona calisaya.</title>
        <authorList>
            <person name="Lian D.C."/>
            <person name="Zhao X.W."/>
            <person name="Wei L."/>
        </authorList>
    </citation>
    <scope>NUCLEOTIDE SEQUENCE [LARGE SCALE GENOMIC DNA]</scope>
    <source>
        <tissue evidence="4">Nenye</tissue>
    </source>
</reference>
<protein>
    <submittedName>
        <fullName evidence="4">Uncharacterized protein</fullName>
    </submittedName>
</protein>
<accession>A0ABD3AAI7</accession>
<evidence type="ECO:0000313" key="5">
    <source>
        <dbReference type="Proteomes" id="UP001630127"/>
    </source>
</evidence>
<organism evidence="4 5">
    <name type="scientific">Cinchona calisaya</name>
    <dbReference type="NCBI Taxonomy" id="153742"/>
    <lineage>
        <taxon>Eukaryota</taxon>
        <taxon>Viridiplantae</taxon>
        <taxon>Streptophyta</taxon>
        <taxon>Embryophyta</taxon>
        <taxon>Tracheophyta</taxon>
        <taxon>Spermatophyta</taxon>
        <taxon>Magnoliopsida</taxon>
        <taxon>eudicotyledons</taxon>
        <taxon>Gunneridae</taxon>
        <taxon>Pentapetalae</taxon>
        <taxon>asterids</taxon>
        <taxon>lamiids</taxon>
        <taxon>Gentianales</taxon>
        <taxon>Rubiaceae</taxon>
        <taxon>Cinchonoideae</taxon>
        <taxon>Cinchoneae</taxon>
        <taxon>Cinchona</taxon>
    </lineage>
</organism>
<evidence type="ECO:0000256" key="1">
    <source>
        <dbReference type="ARBA" id="ARBA00022723"/>
    </source>
</evidence>
<comment type="caution">
    <text evidence="4">The sequence shown here is derived from an EMBL/GenBank/DDBJ whole genome shotgun (WGS) entry which is preliminary data.</text>
</comment>
<evidence type="ECO:0000256" key="3">
    <source>
        <dbReference type="ARBA" id="ARBA00023002"/>
    </source>
</evidence>
<dbReference type="Gene3D" id="3.40.50.720">
    <property type="entry name" value="NAD(P)-binding Rossmann-like Domain"/>
    <property type="match status" value="2"/>
</dbReference>
<keyword evidence="5" id="KW-1185">Reference proteome</keyword>
<dbReference type="GO" id="GO:0046872">
    <property type="term" value="F:metal ion binding"/>
    <property type="evidence" value="ECO:0007669"/>
    <property type="project" value="UniProtKB-KW"/>
</dbReference>
<dbReference type="Proteomes" id="UP001630127">
    <property type="component" value="Unassembled WGS sequence"/>
</dbReference>
<dbReference type="PANTHER" id="PTHR42683">
    <property type="entry name" value="ALDEHYDE REDUCTASE"/>
    <property type="match status" value="1"/>
</dbReference>
<proteinExistence type="predicted"/>
<keyword evidence="1" id="KW-0479">Metal-binding</keyword>
<dbReference type="SUPFAM" id="SSF51735">
    <property type="entry name" value="NAD(P)-binding Rossmann-fold domains"/>
    <property type="match status" value="1"/>
</dbReference>
<evidence type="ECO:0000256" key="2">
    <source>
        <dbReference type="ARBA" id="ARBA00022833"/>
    </source>
</evidence>
<dbReference type="Gene3D" id="3.90.180.10">
    <property type="entry name" value="Medium-chain alcohol dehydrogenases, catalytic domain"/>
    <property type="match status" value="1"/>
</dbReference>
<sequence>MARQNSRNIFGFAARNISSEKEISTDNRVKTFGWAAGDPSGVFYTFQFTRRHEIVGIVTEVDSKAWGLKVTVISTSPSKKEEAINHLGADSFLVSTDQEQMQAAKPAIGTLDGRKMLGTSAVGGVKETQEMIDSAAKHNITADIEVISMDYINKALERLEKGDVRYRFVIDIGHTLVATPST</sequence>
<keyword evidence="2" id="KW-0862">Zinc</keyword>
<dbReference type="EMBL" id="JBJUIK010000005">
    <property type="protein sequence ID" value="KAL3527492.1"/>
    <property type="molecule type" value="Genomic_DNA"/>
</dbReference>
<name>A0ABD3AAI7_9GENT</name>
<dbReference type="AlphaFoldDB" id="A0ABD3AAI7"/>
<keyword evidence="3" id="KW-0560">Oxidoreductase</keyword>